<dbReference type="GO" id="GO:0006366">
    <property type="term" value="P:transcription by RNA polymerase II"/>
    <property type="evidence" value="ECO:0007669"/>
    <property type="project" value="TreeGrafter"/>
</dbReference>
<evidence type="ECO:0000256" key="3">
    <source>
        <dbReference type="ARBA" id="ARBA00022723"/>
    </source>
</evidence>
<proteinExistence type="inferred from homology"/>
<evidence type="ECO:0000256" key="4">
    <source>
        <dbReference type="ARBA" id="ARBA00022833"/>
    </source>
</evidence>
<dbReference type="PROSITE" id="PS01112">
    <property type="entry name" value="RNA_POL_N_8KD"/>
    <property type="match status" value="1"/>
</dbReference>
<comment type="similarity">
    <text evidence="6">Belongs to the archaeal Rpo10/eukaryotic RPB10 RNA polymerase subunit family.</text>
</comment>
<dbReference type="SUPFAM" id="SSF46924">
    <property type="entry name" value="RNA polymerase subunit RPB10"/>
    <property type="match status" value="1"/>
</dbReference>
<protein>
    <recommendedName>
        <fullName evidence="1">DNA-directed RNA polymerases I, II, and III subunit RPABC5</fullName>
    </recommendedName>
</protein>
<dbReference type="InterPro" id="IPR020789">
    <property type="entry name" value="RNA_pol_suN_Zn-BS"/>
</dbReference>
<keyword evidence="8" id="KW-1185">Reference proteome</keyword>
<dbReference type="PIRSF" id="PIRSF005653">
    <property type="entry name" value="RNA_pol_N/8_sub"/>
    <property type="match status" value="1"/>
</dbReference>
<dbReference type="Pfam" id="PF01194">
    <property type="entry name" value="RNA_pol_N"/>
    <property type="match status" value="1"/>
</dbReference>
<gene>
    <name evidence="7" type="ORF">TUBRATIS_28490</name>
</gene>
<dbReference type="STRING" id="291195.A0A437AHX9"/>
<name>A0A437AHX9_9MICR</name>
<dbReference type="InterPro" id="IPR000268">
    <property type="entry name" value="RPABC5/Rpb10"/>
</dbReference>
<dbReference type="AlphaFoldDB" id="A0A437AHX9"/>
<dbReference type="GO" id="GO:0005666">
    <property type="term" value="C:RNA polymerase III complex"/>
    <property type="evidence" value="ECO:0007669"/>
    <property type="project" value="TreeGrafter"/>
</dbReference>
<dbReference type="Proteomes" id="UP000282876">
    <property type="component" value="Unassembled WGS sequence"/>
</dbReference>
<evidence type="ECO:0000256" key="5">
    <source>
        <dbReference type="ARBA" id="ARBA00023163"/>
    </source>
</evidence>
<evidence type="ECO:0000313" key="8">
    <source>
        <dbReference type="Proteomes" id="UP000282876"/>
    </source>
</evidence>
<dbReference type="GO" id="GO:0008270">
    <property type="term" value="F:zinc ion binding"/>
    <property type="evidence" value="ECO:0007669"/>
    <property type="project" value="InterPro"/>
</dbReference>
<dbReference type="GO" id="GO:0005736">
    <property type="term" value="C:RNA polymerase I complex"/>
    <property type="evidence" value="ECO:0007669"/>
    <property type="project" value="TreeGrafter"/>
</dbReference>
<dbReference type="InterPro" id="IPR023580">
    <property type="entry name" value="RNA_pol_su_RPB10"/>
</dbReference>
<keyword evidence="2 7" id="KW-0240">DNA-directed RNA polymerase</keyword>
<dbReference type="Gene3D" id="1.10.10.60">
    <property type="entry name" value="Homeodomain-like"/>
    <property type="match status" value="1"/>
</dbReference>
<keyword evidence="4" id="KW-0862">Zinc</keyword>
<dbReference type="GO" id="GO:0003899">
    <property type="term" value="F:DNA-directed RNA polymerase activity"/>
    <property type="evidence" value="ECO:0007669"/>
    <property type="project" value="InterPro"/>
</dbReference>
<dbReference type="EMBL" id="RCSS01000796">
    <property type="protein sequence ID" value="RVD90722.1"/>
    <property type="molecule type" value="Genomic_DNA"/>
</dbReference>
<comment type="caution">
    <text evidence="7">The sequence shown here is derived from an EMBL/GenBank/DDBJ whole genome shotgun (WGS) entry which is preliminary data.</text>
</comment>
<evidence type="ECO:0000313" key="7">
    <source>
        <dbReference type="EMBL" id="RVD90722.1"/>
    </source>
</evidence>
<keyword evidence="3" id="KW-0479">Metal-binding</keyword>
<sequence length="71" mass="8205">MIIPIRCFTCGKEISSHWDQYVDLINQGHTENESLNILGFRRPCCRRMYLGHVDIHGNFLPTDAGREKTSL</sequence>
<dbReference type="PANTHER" id="PTHR23431:SF3">
    <property type="entry name" value="DNA-DIRECTED RNA POLYMERASES I, II, AND III SUBUNIT RPABC5"/>
    <property type="match status" value="1"/>
</dbReference>
<dbReference type="VEuPathDB" id="MicrosporidiaDB:TUBRATIS_28490"/>
<keyword evidence="5" id="KW-0804">Transcription</keyword>
<reference evidence="7 8" key="1">
    <citation type="submission" date="2018-10" db="EMBL/GenBank/DDBJ databases">
        <title>Draft genome sequence of the microsporidian Tubulinosema ratisbonensis.</title>
        <authorList>
            <person name="Polonais V."/>
            <person name="Peyretaillade E."/>
            <person name="Niehus S."/>
            <person name="Wawrzyniak I."/>
            <person name="Franchet A."/>
            <person name="Gaspin C."/>
            <person name="Reichstadt M."/>
            <person name="Belser C."/>
            <person name="Labadie K."/>
            <person name="Delbac F."/>
            <person name="Ferrandon D."/>
        </authorList>
    </citation>
    <scope>NUCLEOTIDE SEQUENCE [LARGE SCALE GENOMIC DNA]</scope>
    <source>
        <strain evidence="7 8">Franzen</strain>
    </source>
</reference>
<dbReference type="OrthoDB" id="10258858at2759"/>
<dbReference type="GO" id="GO:0006360">
    <property type="term" value="P:transcription by RNA polymerase I"/>
    <property type="evidence" value="ECO:0007669"/>
    <property type="project" value="TreeGrafter"/>
</dbReference>
<dbReference type="GO" id="GO:0003677">
    <property type="term" value="F:DNA binding"/>
    <property type="evidence" value="ECO:0007669"/>
    <property type="project" value="InterPro"/>
</dbReference>
<evidence type="ECO:0000256" key="2">
    <source>
        <dbReference type="ARBA" id="ARBA00022478"/>
    </source>
</evidence>
<evidence type="ECO:0000256" key="6">
    <source>
        <dbReference type="ARBA" id="ARBA00025720"/>
    </source>
</evidence>
<dbReference type="PANTHER" id="PTHR23431">
    <property type="entry name" value="DNA-DIRECTED RNA POLYMERASES I, II, AND III SUBUNIT RPABC5 FAMILY MEMBER"/>
    <property type="match status" value="1"/>
</dbReference>
<evidence type="ECO:0000256" key="1">
    <source>
        <dbReference type="ARBA" id="ARBA00020813"/>
    </source>
</evidence>
<organism evidence="7 8">
    <name type="scientific">Tubulinosema ratisbonensis</name>
    <dbReference type="NCBI Taxonomy" id="291195"/>
    <lineage>
        <taxon>Eukaryota</taxon>
        <taxon>Fungi</taxon>
        <taxon>Fungi incertae sedis</taxon>
        <taxon>Microsporidia</taxon>
        <taxon>Tubulinosematoidea</taxon>
        <taxon>Tubulinosematidae</taxon>
        <taxon>Tubulinosema</taxon>
    </lineage>
</organism>
<dbReference type="GO" id="GO:0042797">
    <property type="term" value="P:tRNA transcription by RNA polymerase III"/>
    <property type="evidence" value="ECO:0007669"/>
    <property type="project" value="TreeGrafter"/>
</dbReference>
<dbReference type="GO" id="GO:0005665">
    <property type="term" value="C:RNA polymerase II, core complex"/>
    <property type="evidence" value="ECO:0007669"/>
    <property type="project" value="TreeGrafter"/>
</dbReference>
<accession>A0A437AHX9</accession>